<dbReference type="GO" id="GO:0005506">
    <property type="term" value="F:iron ion binding"/>
    <property type="evidence" value="ECO:0007669"/>
    <property type="project" value="InterPro"/>
</dbReference>
<evidence type="ECO:0000256" key="7">
    <source>
        <dbReference type="ARBA" id="ARBA00023033"/>
    </source>
</evidence>
<dbReference type="GO" id="GO:0016705">
    <property type="term" value="F:oxidoreductase activity, acting on paired donors, with incorporation or reduction of molecular oxygen"/>
    <property type="evidence" value="ECO:0007669"/>
    <property type="project" value="InterPro"/>
</dbReference>
<dbReference type="CDD" id="cd11051">
    <property type="entry name" value="CYP59-like"/>
    <property type="match status" value="1"/>
</dbReference>
<evidence type="ECO:0000256" key="4">
    <source>
        <dbReference type="ARBA" id="ARBA00022723"/>
    </source>
</evidence>
<dbReference type="InterPro" id="IPR002401">
    <property type="entry name" value="Cyt_P450_E_grp-I"/>
</dbReference>
<dbReference type="AlphaFoldDB" id="A0A2V1EAM2"/>
<evidence type="ECO:0000256" key="1">
    <source>
        <dbReference type="ARBA" id="ARBA00001971"/>
    </source>
</evidence>
<dbReference type="Pfam" id="PF00067">
    <property type="entry name" value="p450"/>
    <property type="match status" value="1"/>
</dbReference>
<dbReference type="PRINTS" id="PR00463">
    <property type="entry name" value="EP450I"/>
</dbReference>
<dbReference type="PRINTS" id="PR00385">
    <property type="entry name" value="P450"/>
</dbReference>
<dbReference type="GO" id="GO:0020037">
    <property type="term" value="F:heme binding"/>
    <property type="evidence" value="ECO:0007669"/>
    <property type="project" value="InterPro"/>
</dbReference>
<gene>
    <name evidence="9" type="ORF">DM02DRAFT_667544</name>
</gene>
<dbReference type="Proteomes" id="UP000244855">
    <property type="component" value="Unassembled WGS sequence"/>
</dbReference>
<feature type="binding site" description="axial binding residue" evidence="8">
    <location>
        <position position="331"/>
    </location>
    <ligand>
        <name>heme</name>
        <dbReference type="ChEBI" id="CHEBI:30413"/>
    </ligand>
    <ligandPart>
        <name>Fe</name>
        <dbReference type="ChEBI" id="CHEBI:18248"/>
    </ligandPart>
</feature>
<dbReference type="InterPro" id="IPR050121">
    <property type="entry name" value="Cytochrome_P450_monoxygenase"/>
</dbReference>
<evidence type="ECO:0000256" key="6">
    <source>
        <dbReference type="ARBA" id="ARBA00023004"/>
    </source>
</evidence>
<evidence type="ECO:0000313" key="9">
    <source>
        <dbReference type="EMBL" id="PVI06285.1"/>
    </source>
</evidence>
<keyword evidence="7" id="KW-0503">Monooxygenase</keyword>
<protein>
    <submittedName>
        <fullName evidence="9">Cytochrome P450</fullName>
    </submittedName>
</protein>
<keyword evidence="6 8" id="KW-0408">Iron</keyword>
<comment type="cofactor">
    <cofactor evidence="1 8">
        <name>heme</name>
        <dbReference type="ChEBI" id="CHEBI:30413"/>
    </cofactor>
</comment>
<dbReference type="SUPFAM" id="SSF48264">
    <property type="entry name" value="Cytochrome P450"/>
    <property type="match status" value="1"/>
</dbReference>
<evidence type="ECO:0000256" key="3">
    <source>
        <dbReference type="ARBA" id="ARBA00022617"/>
    </source>
</evidence>
<keyword evidence="4 8" id="KW-0479">Metal-binding</keyword>
<reference evidence="9 10" key="1">
    <citation type="journal article" date="2018" name="Sci. Rep.">
        <title>Comparative genomics provides insights into the lifestyle and reveals functional heterogeneity of dark septate endophytic fungi.</title>
        <authorList>
            <person name="Knapp D.G."/>
            <person name="Nemeth J.B."/>
            <person name="Barry K."/>
            <person name="Hainaut M."/>
            <person name="Henrissat B."/>
            <person name="Johnson J."/>
            <person name="Kuo A."/>
            <person name="Lim J.H.P."/>
            <person name="Lipzen A."/>
            <person name="Nolan M."/>
            <person name="Ohm R.A."/>
            <person name="Tamas L."/>
            <person name="Grigoriev I.V."/>
            <person name="Spatafora J.W."/>
            <person name="Nagy L.G."/>
            <person name="Kovacs G.M."/>
        </authorList>
    </citation>
    <scope>NUCLEOTIDE SEQUENCE [LARGE SCALE GENOMIC DNA]</scope>
    <source>
        <strain evidence="9 10">DSE2036</strain>
    </source>
</reference>
<organism evidence="9 10">
    <name type="scientific">Periconia macrospinosa</name>
    <dbReference type="NCBI Taxonomy" id="97972"/>
    <lineage>
        <taxon>Eukaryota</taxon>
        <taxon>Fungi</taxon>
        <taxon>Dikarya</taxon>
        <taxon>Ascomycota</taxon>
        <taxon>Pezizomycotina</taxon>
        <taxon>Dothideomycetes</taxon>
        <taxon>Pleosporomycetidae</taxon>
        <taxon>Pleosporales</taxon>
        <taxon>Massarineae</taxon>
        <taxon>Periconiaceae</taxon>
        <taxon>Periconia</taxon>
    </lineage>
</organism>
<evidence type="ECO:0000256" key="5">
    <source>
        <dbReference type="ARBA" id="ARBA00023002"/>
    </source>
</evidence>
<name>A0A2V1EAM2_9PLEO</name>
<dbReference type="EMBL" id="KZ805309">
    <property type="protein sequence ID" value="PVI06285.1"/>
    <property type="molecule type" value="Genomic_DNA"/>
</dbReference>
<dbReference type="STRING" id="97972.A0A2V1EAM2"/>
<evidence type="ECO:0000313" key="10">
    <source>
        <dbReference type="Proteomes" id="UP000244855"/>
    </source>
</evidence>
<keyword evidence="10" id="KW-1185">Reference proteome</keyword>
<sequence>MEGALWKRWRSIFNPGFSSSNISSLVPGMVEKIEIFKGNLTQLAKAGNFFCLEEMLLNLTIDIIGGAVMDHDFQSQSKYNDMTSALRNQLTWSTTGVEINLLLKLSFFRPLIHAYNTWRMNRYLVPKFEDRYSLMKGSNTNPGKSVIDLALKAYQSGNPSTDTIPTAFKEVAIAQIKLFIFAGHDTTSSSTIFVLDLLAKHPDVLARVRAEHETVLGPNHLEAGARLTEKPQLLNQLPYTVVAIKEALRIYPVVAALRIGQPGFSLVAENGQRFPTENCVVLGDHYGVHHNPSVWPDPDKYLPERWLVGEEDPLYPVKDAWRPFEKGPRNCIGMELAMTEIKIILALTVRTFDISDAYEEFDKAKSNPKGITVNGQRTYMVRGAGGGHPADGCPCRVTMRQ</sequence>
<dbReference type="PANTHER" id="PTHR24305:SF107">
    <property type="entry name" value="P450, PUTATIVE (EUROFUNG)-RELATED"/>
    <property type="match status" value="1"/>
</dbReference>
<proteinExistence type="predicted"/>
<dbReference type="InterPro" id="IPR001128">
    <property type="entry name" value="Cyt_P450"/>
</dbReference>
<evidence type="ECO:0000256" key="8">
    <source>
        <dbReference type="PIRSR" id="PIRSR602401-1"/>
    </source>
</evidence>
<keyword evidence="5" id="KW-0560">Oxidoreductase</keyword>
<evidence type="ECO:0000256" key="2">
    <source>
        <dbReference type="ARBA" id="ARBA00005179"/>
    </source>
</evidence>
<keyword evidence="3 8" id="KW-0349">Heme</keyword>
<dbReference type="InterPro" id="IPR036396">
    <property type="entry name" value="Cyt_P450_sf"/>
</dbReference>
<dbReference type="PANTHER" id="PTHR24305">
    <property type="entry name" value="CYTOCHROME P450"/>
    <property type="match status" value="1"/>
</dbReference>
<dbReference type="Gene3D" id="1.10.630.10">
    <property type="entry name" value="Cytochrome P450"/>
    <property type="match status" value="1"/>
</dbReference>
<accession>A0A2V1EAM2</accession>
<comment type="pathway">
    <text evidence="2">Secondary metabolite biosynthesis.</text>
</comment>
<dbReference type="GO" id="GO:0004497">
    <property type="term" value="F:monooxygenase activity"/>
    <property type="evidence" value="ECO:0007669"/>
    <property type="project" value="UniProtKB-KW"/>
</dbReference>
<dbReference type="OrthoDB" id="10029320at2759"/>